<dbReference type="OrthoDB" id="2019644at2759"/>
<evidence type="ECO:0000313" key="7">
    <source>
        <dbReference type="Proteomes" id="UP000444721"/>
    </source>
</evidence>
<proteinExistence type="inferred from homology"/>
<dbReference type="InterPro" id="IPR021827">
    <property type="entry name" value="Nup186/Nup192/Nup205"/>
</dbReference>
<sequence length="1204" mass="138339">MFAFGPDNEDSFYNLYEKISSVGLMDPTKESTTKLQQLINHHKSSLLSLKFSEKNPDARSKIENNNVEVKGVRSNLPQSLKLLVCQVSDALDLNEMIALSLIFTATKHNPPTTYGVDEYHASIKLFYEEYLKLLLSVVCLFQARYNEELNPHIREVITKSTTDLLKEGLIKSICSRINELTKQINESQNTINTYRSTGNGDSSEVTNSIEQINYKVLIRRSLGDCLFFSCFNLQCDEETFDNVFNCFKHSLNTFNASIQQLIADQNEEQTYDALILIDALPIGSKSIFNMLYMETSTILCLLEPTEGKEKFDPKLEKIVTTNTLYKPQFIQKFDKSLRDLIESTDSPNLVDKPQYEAVIGLMWSLGLQATKKDDFIGYSNNAFDLSLSRKVFEFISKGWLNSKMFRNDTEQTKEFIVYVLSELVCGILIKQSDVIAGLLADQSEKMKTFLNRRRDGLPLEENEDEETISEHVNSLLLVISEIYMHYPEYSHRFFEQRELRDVITNTFCEHITSLCKLQEEIDLGFIYYIGILCSFSGDAVGAVNVFRMLCDSPYPLFSWTYFFQTLIPQFQQQYNELSKEDVSFDEKTLDSVYVVLKLVEKICHNSEESRIAFLESSWDILGLLFGLMFVPKLSPVLMGQVFSTLASFVKPSNGPPSKEAQVILAQMERFQILKYEIRNDKYEISNSGGVKYQLNFRESQEGEYFETLGFLELIYAIISCTSYPITGFAPYLKFIQEDVFNNFSKRYYKEDSEKWLVAKSCLQIFTKLLSRYSPSSSDFGDVKSGTQHAMEDENAPKIPNFLQAPPGFQIMSDMLSNTIFRKELFNVIGVNLEEERNTNREGESMEKSVIYALQMIETTLLKEEAFIQTLSQTQRDVPAVIKRLEYQMPNSLIIKLVDLLDYSFNNEVRYRVVNILCLISKNITNLVGLFKERKRDKKLVSLFVKHLYAVTFENNREQSDIDDSQVDDSQRDNETRLKMLELLKANVDAPGENITHMLCGFDIASDEPREIDIFNEKTCLTIILHLLRSKRLPKTHPRFIESCYELIYKLCADRRVSQQTFACLEKSSFLNDKLMNDNFSTKITPSPVAHHILNQRAFVIRIVALKLYSNTKAFKKGDSNRGGVQELVHILFGGDLLGVAANNIFGHAMNFEQRRALMLEVLDTIDLNLAAPNCPYDLSSAEWKQFLKNWSSTFNAFFWMEASG</sequence>
<evidence type="ECO:0000256" key="4">
    <source>
        <dbReference type="ARBA" id="ARBA00023242"/>
    </source>
</evidence>
<accession>A0A6A5C557</accession>
<dbReference type="VEuPathDB" id="AmoebaDB:FDP41_013673"/>
<feature type="coiled-coil region" evidence="5">
    <location>
        <begin position="170"/>
        <end position="197"/>
    </location>
</feature>
<dbReference type="VEuPathDB" id="AmoebaDB:NfTy_027240"/>
<dbReference type="AlphaFoldDB" id="A0A6A5C557"/>
<dbReference type="VEuPathDB" id="AmoebaDB:NF0043610"/>
<keyword evidence="7" id="KW-1185">Reference proteome</keyword>
<evidence type="ECO:0000256" key="1">
    <source>
        <dbReference type="ARBA" id="ARBA00004123"/>
    </source>
</evidence>
<evidence type="ECO:0000256" key="3">
    <source>
        <dbReference type="ARBA" id="ARBA00022448"/>
    </source>
</evidence>
<dbReference type="GO" id="GO:0044611">
    <property type="term" value="C:nuclear pore inner ring"/>
    <property type="evidence" value="ECO:0007669"/>
    <property type="project" value="TreeGrafter"/>
</dbReference>
<dbReference type="InterPro" id="IPR016024">
    <property type="entry name" value="ARM-type_fold"/>
</dbReference>
<dbReference type="GO" id="GO:0017056">
    <property type="term" value="F:structural constituent of nuclear pore"/>
    <property type="evidence" value="ECO:0007669"/>
    <property type="project" value="TreeGrafter"/>
</dbReference>
<dbReference type="GeneID" id="68120888"/>
<dbReference type="GO" id="GO:0006999">
    <property type="term" value="P:nuclear pore organization"/>
    <property type="evidence" value="ECO:0007669"/>
    <property type="project" value="TreeGrafter"/>
</dbReference>
<keyword evidence="5" id="KW-0175">Coiled coil</keyword>
<evidence type="ECO:0000256" key="5">
    <source>
        <dbReference type="SAM" id="Coils"/>
    </source>
</evidence>
<dbReference type="PANTHER" id="PTHR31344:SF0">
    <property type="entry name" value="NUCLEAR PORE COMPLEX PROTEIN NUP205"/>
    <property type="match status" value="1"/>
</dbReference>
<dbReference type="Proteomes" id="UP000444721">
    <property type="component" value="Unassembled WGS sequence"/>
</dbReference>
<evidence type="ECO:0000256" key="2">
    <source>
        <dbReference type="ARBA" id="ARBA00005892"/>
    </source>
</evidence>
<evidence type="ECO:0000313" key="6">
    <source>
        <dbReference type="EMBL" id="KAF0980459.1"/>
    </source>
</evidence>
<dbReference type="EMBL" id="VFQX01000019">
    <property type="protein sequence ID" value="KAF0980459.1"/>
    <property type="molecule type" value="Genomic_DNA"/>
</dbReference>
<dbReference type="Pfam" id="PF11894">
    <property type="entry name" value="Nup192"/>
    <property type="match status" value="1"/>
</dbReference>
<dbReference type="PANTHER" id="PTHR31344">
    <property type="entry name" value="NUCLEAR PORE COMPLEX PROTEIN NUP205"/>
    <property type="match status" value="1"/>
</dbReference>
<dbReference type="SUPFAM" id="SSF48371">
    <property type="entry name" value="ARM repeat"/>
    <property type="match status" value="1"/>
</dbReference>
<comment type="subcellular location">
    <subcellularLocation>
        <location evidence="1">Nucleus</location>
    </subcellularLocation>
</comment>
<name>A0A6A5C557_NAEFO</name>
<keyword evidence="4" id="KW-0539">Nucleus</keyword>
<comment type="caution">
    <text evidence="6">The sequence shown here is derived from an EMBL/GenBank/DDBJ whole genome shotgun (WGS) entry which is preliminary data.</text>
</comment>
<gene>
    <name evidence="6" type="ORF">FDP41_013673</name>
</gene>
<dbReference type="VEuPathDB" id="AmoebaDB:NF0043620"/>
<keyword evidence="3" id="KW-0813">Transport</keyword>
<reference evidence="6 7" key="1">
    <citation type="journal article" date="2019" name="Sci. Rep.">
        <title>Nanopore sequencing improves the draft genome of the human pathogenic amoeba Naegleria fowleri.</title>
        <authorList>
            <person name="Liechti N."/>
            <person name="Schurch N."/>
            <person name="Bruggmann R."/>
            <person name="Wittwer M."/>
        </authorList>
    </citation>
    <scope>NUCLEOTIDE SEQUENCE [LARGE SCALE GENOMIC DNA]</scope>
    <source>
        <strain evidence="6 7">ATCC 30894</strain>
    </source>
</reference>
<dbReference type="RefSeq" id="XP_044565172.1">
    <property type="nucleotide sequence ID" value="XM_044704329.1"/>
</dbReference>
<comment type="similarity">
    <text evidence="2">Belongs to the NUP186/NUP192/NUP205 family.</text>
</comment>
<protein>
    <submittedName>
        <fullName evidence="6">Uncharacterized protein</fullName>
    </submittedName>
</protein>
<organism evidence="6 7">
    <name type="scientific">Naegleria fowleri</name>
    <name type="common">Brain eating amoeba</name>
    <dbReference type="NCBI Taxonomy" id="5763"/>
    <lineage>
        <taxon>Eukaryota</taxon>
        <taxon>Discoba</taxon>
        <taxon>Heterolobosea</taxon>
        <taxon>Tetramitia</taxon>
        <taxon>Eutetramitia</taxon>
        <taxon>Vahlkampfiidae</taxon>
        <taxon>Naegleria</taxon>
    </lineage>
</organism>